<organism evidence="9 10">
    <name type="scientific">Daejeonella lutea</name>
    <dbReference type="NCBI Taxonomy" id="572036"/>
    <lineage>
        <taxon>Bacteria</taxon>
        <taxon>Pseudomonadati</taxon>
        <taxon>Bacteroidota</taxon>
        <taxon>Sphingobacteriia</taxon>
        <taxon>Sphingobacteriales</taxon>
        <taxon>Sphingobacteriaceae</taxon>
        <taxon>Daejeonella</taxon>
    </lineage>
</organism>
<keyword evidence="6" id="KW-0598">Phosphotransferase system</keyword>
<dbReference type="GO" id="GO:0016301">
    <property type="term" value="F:kinase activity"/>
    <property type="evidence" value="ECO:0007669"/>
    <property type="project" value="UniProtKB-KW"/>
</dbReference>
<keyword evidence="10" id="KW-1185">Reference proteome</keyword>
<name>A0A1T5F7S5_9SPHI</name>
<keyword evidence="3" id="KW-0963">Cytoplasm</keyword>
<keyword evidence="7" id="KW-0418">Kinase</keyword>
<evidence type="ECO:0000256" key="4">
    <source>
        <dbReference type="ARBA" id="ARBA00022597"/>
    </source>
</evidence>
<dbReference type="Gene3D" id="3.40.50.510">
    <property type="entry name" value="Phosphotransferase system, mannose-type IIA component"/>
    <property type="match status" value="1"/>
</dbReference>
<evidence type="ECO:0000256" key="6">
    <source>
        <dbReference type="ARBA" id="ARBA00022683"/>
    </source>
</evidence>
<sequence length="142" mass="15326">MNGTRKFLIASHGSLASGIKSSLDIIVGEMDNVFLIEAYLAENKSIEEEVNEVMNTLGNEDELIIFTDLLGGSVTNQMAVFTGNDNVHLVAGFNLALIIEVLLSDAEAPIAAVIESAVNNAKSQMAYVNRMINSSKEKLNHD</sequence>
<dbReference type="PANTHER" id="PTHR33799:SF1">
    <property type="entry name" value="PTS SYSTEM MANNOSE-SPECIFIC EIIAB COMPONENT-RELATED"/>
    <property type="match status" value="1"/>
</dbReference>
<evidence type="ECO:0000256" key="5">
    <source>
        <dbReference type="ARBA" id="ARBA00022679"/>
    </source>
</evidence>
<dbReference type="Pfam" id="PF03610">
    <property type="entry name" value="EIIA-man"/>
    <property type="match status" value="1"/>
</dbReference>
<evidence type="ECO:0000256" key="7">
    <source>
        <dbReference type="ARBA" id="ARBA00022777"/>
    </source>
</evidence>
<evidence type="ECO:0000256" key="2">
    <source>
        <dbReference type="ARBA" id="ARBA00022448"/>
    </source>
</evidence>
<evidence type="ECO:0000313" key="9">
    <source>
        <dbReference type="EMBL" id="SKB92216.1"/>
    </source>
</evidence>
<keyword evidence="4" id="KW-0762">Sugar transport</keyword>
<keyword evidence="2" id="KW-0813">Transport</keyword>
<gene>
    <name evidence="9" type="ORF">SAMN05661099_3495</name>
</gene>
<dbReference type="STRING" id="572036.SAMN05661099_3495"/>
<proteinExistence type="predicted"/>
<dbReference type="SUPFAM" id="SSF53062">
    <property type="entry name" value="PTS system fructose IIA component-like"/>
    <property type="match status" value="1"/>
</dbReference>
<evidence type="ECO:0000313" key="10">
    <source>
        <dbReference type="Proteomes" id="UP000189981"/>
    </source>
</evidence>
<dbReference type="CDD" id="cd00006">
    <property type="entry name" value="PTS_IIA_man"/>
    <property type="match status" value="1"/>
</dbReference>
<dbReference type="InterPro" id="IPR033887">
    <property type="entry name" value="PTS_IIA_man"/>
</dbReference>
<dbReference type="AlphaFoldDB" id="A0A1T5F7S5"/>
<dbReference type="OrthoDB" id="9799827at2"/>
<protein>
    <submittedName>
        <fullName evidence="9">PTS system, mannose-specific IIA component</fullName>
    </submittedName>
</protein>
<accession>A0A1T5F7S5</accession>
<dbReference type="GO" id="GO:0016020">
    <property type="term" value="C:membrane"/>
    <property type="evidence" value="ECO:0007669"/>
    <property type="project" value="InterPro"/>
</dbReference>
<dbReference type="PANTHER" id="PTHR33799">
    <property type="entry name" value="PTS PERMEASE-RELATED-RELATED"/>
    <property type="match status" value="1"/>
</dbReference>
<evidence type="ECO:0000259" key="8">
    <source>
        <dbReference type="PROSITE" id="PS51096"/>
    </source>
</evidence>
<keyword evidence="5" id="KW-0808">Transferase</keyword>
<dbReference type="GO" id="GO:0005737">
    <property type="term" value="C:cytoplasm"/>
    <property type="evidence" value="ECO:0007669"/>
    <property type="project" value="UniProtKB-SubCell"/>
</dbReference>
<dbReference type="RefSeq" id="WP_079703994.1">
    <property type="nucleotide sequence ID" value="NZ_FUYR01000006.1"/>
</dbReference>
<evidence type="ECO:0000256" key="1">
    <source>
        <dbReference type="ARBA" id="ARBA00004496"/>
    </source>
</evidence>
<dbReference type="EMBL" id="FUYR01000006">
    <property type="protein sequence ID" value="SKB92216.1"/>
    <property type="molecule type" value="Genomic_DNA"/>
</dbReference>
<dbReference type="InterPro" id="IPR036662">
    <property type="entry name" value="PTS_EIIA_man-typ_sf"/>
</dbReference>
<comment type="subcellular location">
    <subcellularLocation>
        <location evidence="1">Cytoplasm</location>
    </subcellularLocation>
</comment>
<reference evidence="10" key="1">
    <citation type="submission" date="2017-02" db="EMBL/GenBank/DDBJ databases">
        <authorList>
            <person name="Varghese N."/>
            <person name="Submissions S."/>
        </authorList>
    </citation>
    <scope>NUCLEOTIDE SEQUENCE [LARGE SCALE GENOMIC DNA]</scope>
    <source>
        <strain evidence="10">DSM 22385</strain>
    </source>
</reference>
<dbReference type="InterPro" id="IPR051471">
    <property type="entry name" value="Bacterial_PTS_sugar_comp"/>
</dbReference>
<dbReference type="GO" id="GO:0009401">
    <property type="term" value="P:phosphoenolpyruvate-dependent sugar phosphotransferase system"/>
    <property type="evidence" value="ECO:0007669"/>
    <property type="project" value="UniProtKB-KW"/>
</dbReference>
<dbReference type="InterPro" id="IPR004701">
    <property type="entry name" value="PTS_EIIA_man-typ"/>
</dbReference>
<feature type="domain" description="PTS EIIA type-4" evidence="8">
    <location>
        <begin position="4"/>
        <end position="125"/>
    </location>
</feature>
<evidence type="ECO:0000256" key="3">
    <source>
        <dbReference type="ARBA" id="ARBA00022490"/>
    </source>
</evidence>
<dbReference type="Proteomes" id="UP000189981">
    <property type="component" value="Unassembled WGS sequence"/>
</dbReference>
<dbReference type="PROSITE" id="PS51096">
    <property type="entry name" value="PTS_EIIA_TYPE_4"/>
    <property type="match status" value="1"/>
</dbReference>